<feature type="transmembrane region" description="Helical" evidence="8">
    <location>
        <begin position="118"/>
        <end position="140"/>
    </location>
</feature>
<feature type="domain" description="Potassium channel" evidence="9">
    <location>
        <begin position="129"/>
        <end position="204"/>
    </location>
</feature>
<dbReference type="InterPro" id="IPR013099">
    <property type="entry name" value="K_chnl_dom"/>
</dbReference>
<keyword evidence="6 8" id="KW-0472">Membrane</keyword>
<feature type="transmembrane region" description="Helical" evidence="8">
    <location>
        <begin position="44"/>
        <end position="68"/>
    </location>
</feature>
<keyword evidence="11" id="KW-1185">Reference proteome</keyword>
<dbReference type="SUPFAM" id="SSF81324">
    <property type="entry name" value="Voltage-gated potassium channels"/>
    <property type="match status" value="1"/>
</dbReference>
<dbReference type="Pfam" id="PF07885">
    <property type="entry name" value="Ion_trans_2"/>
    <property type="match status" value="1"/>
</dbReference>
<sequence length="228" mass="25213">MAKDEDRRRKWETTTSVPLVVLSMVFIVLYTVQVLTPEMAPGGTLALSITLFVIWLSFAVDYVVRLVLATDKGAFFRSTPLDLLSVLVPVFRPFLLLTRLRDIPYFRRRSGGSVRTTIIIYAALFVILFVYSIALAELAAERNAPGATITTFGDAIWWACVTMTTVGYGDYVPVTILGRTLAVVLMFGGVAILGVATATIVSFINEKIRPRAREREHDPAPGNDQDSH</sequence>
<evidence type="ECO:0000256" key="6">
    <source>
        <dbReference type="ARBA" id="ARBA00023136"/>
    </source>
</evidence>
<keyword evidence="4 8" id="KW-1133">Transmembrane helix</keyword>
<organism evidence="10 11">
    <name type="scientific">Herbiconiux aconitum</name>
    <dbReference type="NCBI Taxonomy" id="2970913"/>
    <lineage>
        <taxon>Bacteria</taxon>
        <taxon>Bacillati</taxon>
        <taxon>Actinomycetota</taxon>
        <taxon>Actinomycetes</taxon>
        <taxon>Micrococcales</taxon>
        <taxon>Microbacteriaceae</taxon>
        <taxon>Herbiconiux</taxon>
    </lineage>
</organism>
<evidence type="ECO:0000256" key="4">
    <source>
        <dbReference type="ARBA" id="ARBA00022989"/>
    </source>
</evidence>
<evidence type="ECO:0000256" key="5">
    <source>
        <dbReference type="ARBA" id="ARBA00023065"/>
    </source>
</evidence>
<gene>
    <name evidence="10" type="ORF">N1027_08205</name>
</gene>
<feature type="transmembrane region" description="Helical" evidence="8">
    <location>
        <begin position="181"/>
        <end position="205"/>
    </location>
</feature>
<name>A0ABT2GPM0_9MICO</name>
<dbReference type="InterPro" id="IPR028325">
    <property type="entry name" value="VG_K_chnl"/>
</dbReference>
<dbReference type="EMBL" id="JANLCM010000001">
    <property type="protein sequence ID" value="MCS5718118.1"/>
    <property type="molecule type" value="Genomic_DNA"/>
</dbReference>
<keyword evidence="7 10" id="KW-0407">Ion channel</keyword>
<evidence type="ECO:0000256" key="8">
    <source>
        <dbReference type="SAM" id="Phobius"/>
    </source>
</evidence>
<evidence type="ECO:0000313" key="10">
    <source>
        <dbReference type="EMBL" id="MCS5718118.1"/>
    </source>
</evidence>
<comment type="subcellular location">
    <subcellularLocation>
        <location evidence="1">Membrane</location>
        <topology evidence="1">Multi-pass membrane protein</topology>
    </subcellularLocation>
</comment>
<keyword evidence="3 8" id="KW-0812">Transmembrane</keyword>
<feature type="transmembrane region" description="Helical" evidence="8">
    <location>
        <begin position="12"/>
        <end position="32"/>
    </location>
</feature>
<dbReference type="GO" id="GO:0034220">
    <property type="term" value="P:monoatomic ion transmembrane transport"/>
    <property type="evidence" value="ECO:0007669"/>
    <property type="project" value="UniProtKB-KW"/>
</dbReference>
<keyword evidence="2" id="KW-0813">Transport</keyword>
<dbReference type="PRINTS" id="PR00169">
    <property type="entry name" value="KCHANNEL"/>
</dbReference>
<evidence type="ECO:0000259" key="9">
    <source>
        <dbReference type="Pfam" id="PF07885"/>
    </source>
</evidence>
<dbReference type="PANTHER" id="PTHR11537:SF254">
    <property type="entry name" value="POTASSIUM VOLTAGE-GATED CHANNEL PROTEIN SHAB"/>
    <property type="match status" value="1"/>
</dbReference>
<evidence type="ECO:0000256" key="7">
    <source>
        <dbReference type="ARBA" id="ARBA00023303"/>
    </source>
</evidence>
<evidence type="ECO:0000256" key="3">
    <source>
        <dbReference type="ARBA" id="ARBA00022692"/>
    </source>
</evidence>
<accession>A0ABT2GPM0</accession>
<feature type="transmembrane region" description="Helical" evidence="8">
    <location>
        <begin position="152"/>
        <end position="169"/>
    </location>
</feature>
<dbReference type="Gene3D" id="1.10.287.70">
    <property type="match status" value="1"/>
</dbReference>
<evidence type="ECO:0000256" key="2">
    <source>
        <dbReference type="ARBA" id="ARBA00022448"/>
    </source>
</evidence>
<dbReference type="Gene3D" id="1.20.5.110">
    <property type="match status" value="1"/>
</dbReference>
<keyword evidence="5" id="KW-0406">Ion transport</keyword>
<comment type="caution">
    <text evidence="10">The sequence shown here is derived from an EMBL/GenBank/DDBJ whole genome shotgun (WGS) entry which is preliminary data.</text>
</comment>
<dbReference type="InterPro" id="IPR027359">
    <property type="entry name" value="Volt_channel_dom_sf"/>
</dbReference>
<reference evidence="10" key="1">
    <citation type="submission" date="2022-08" db="EMBL/GenBank/DDBJ databases">
        <authorList>
            <person name="Deng Y."/>
            <person name="Han X.-F."/>
            <person name="Zhang Y.-Q."/>
        </authorList>
    </citation>
    <scope>NUCLEOTIDE SEQUENCE</scope>
    <source>
        <strain evidence="10">CPCC 205763</strain>
    </source>
</reference>
<dbReference type="PANTHER" id="PTHR11537">
    <property type="entry name" value="VOLTAGE-GATED POTASSIUM CHANNEL"/>
    <property type="match status" value="1"/>
</dbReference>
<evidence type="ECO:0000313" key="11">
    <source>
        <dbReference type="Proteomes" id="UP001165584"/>
    </source>
</evidence>
<feature type="transmembrane region" description="Helical" evidence="8">
    <location>
        <begin position="80"/>
        <end position="98"/>
    </location>
</feature>
<proteinExistence type="predicted"/>
<evidence type="ECO:0000256" key="1">
    <source>
        <dbReference type="ARBA" id="ARBA00004141"/>
    </source>
</evidence>
<protein>
    <submittedName>
        <fullName evidence="10">Potassium channel family protein</fullName>
    </submittedName>
</protein>
<dbReference type="Proteomes" id="UP001165584">
    <property type="component" value="Unassembled WGS sequence"/>
</dbReference>
<dbReference type="Gene3D" id="1.20.120.350">
    <property type="entry name" value="Voltage-gated potassium channels. Chain C"/>
    <property type="match status" value="1"/>
</dbReference>